<accession>A0A2B4RIZ5</accession>
<evidence type="ECO:0000256" key="1">
    <source>
        <dbReference type="ARBA" id="ARBA00011069"/>
    </source>
</evidence>
<dbReference type="PANTHER" id="PTHR31809:SF0">
    <property type="entry name" value="BUD13 HOMOLOG"/>
    <property type="match status" value="1"/>
</dbReference>
<evidence type="ECO:0000313" key="5">
    <source>
        <dbReference type="Proteomes" id="UP000225706"/>
    </source>
</evidence>
<dbReference type="InterPro" id="IPR018609">
    <property type="entry name" value="Bud13"/>
</dbReference>
<feature type="region of interest" description="Disordered" evidence="3">
    <location>
        <begin position="349"/>
        <end position="383"/>
    </location>
</feature>
<evidence type="ECO:0000256" key="3">
    <source>
        <dbReference type="SAM" id="MobiDB-lite"/>
    </source>
</evidence>
<feature type="compositionally biased region" description="Basic and acidic residues" evidence="3">
    <location>
        <begin position="10"/>
        <end position="21"/>
    </location>
</feature>
<dbReference type="AlphaFoldDB" id="A0A2B4RIZ5"/>
<evidence type="ECO:0000256" key="2">
    <source>
        <dbReference type="ARBA" id="ARBA00014454"/>
    </source>
</evidence>
<comment type="similarity">
    <text evidence="1">Belongs to the CWC26 family.</text>
</comment>
<dbReference type="Proteomes" id="UP000225706">
    <property type="component" value="Unassembled WGS sequence"/>
</dbReference>
<keyword evidence="5" id="KW-1185">Reference proteome</keyword>
<name>A0A2B4RIZ5_STYPI</name>
<dbReference type="Pfam" id="PF09736">
    <property type="entry name" value="Bud13"/>
    <property type="match status" value="1"/>
</dbReference>
<dbReference type="GO" id="GO:0070274">
    <property type="term" value="C:RES complex"/>
    <property type="evidence" value="ECO:0007669"/>
    <property type="project" value="TreeGrafter"/>
</dbReference>
<dbReference type="STRING" id="50429.A0A2B4RIZ5"/>
<feature type="compositionally biased region" description="Basic and acidic residues" evidence="3">
    <location>
        <begin position="228"/>
        <end position="243"/>
    </location>
</feature>
<proteinExistence type="inferred from homology"/>
<reference evidence="5" key="1">
    <citation type="journal article" date="2017" name="bioRxiv">
        <title>Comparative analysis of the genomes of Stylophora pistillata and Acropora digitifera provides evidence for extensive differences between species of corals.</title>
        <authorList>
            <person name="Voolstra C.R."/>
            <person name="Li Y."/>
            <person name="Liew Y.J."/>
            <person name="Baumgarten S."/>
            <person name="Zoccola D."/>
            <person name="Flot J.-F."/>
            <person name="Tambutte S."/>
            <person name="Allemand D."/>
            <person name="Aranda M."/>
        </authorList>
    </citation>
    <scope>NUCLEOTIDE SEQUENCE [LARGE SCALE GENOMIC DNA]</scope>
</reference>
<dbReference type="OrthoDB" id="6022at2759"/>
<dbReference type="PANTHER" id="PTHR31809">
    <property type="entry name" value="BUD13 HOMOLOG"/>
    <property type="match status" value="1"/>
</dbReference>
<dbReference type="GO" id="GO:0005684">
    <property type="term" value="C:U2-type spliceosomal complex"/>
    <property type="evidence" value="ECO:0007669"/>
    <property type="project" value="TreeGrafter"/>
</dbReference>
<organism evidence="4 5">
    <name type="scientific">Stylophora pistillata</name>
    <name type="common">Smooth cauliflower coral</name>
    <dbReference type="NCBI Taxonomy" id="50429"/>
    <lineage>
        <taxon>Eukaryota</taxon>
        <taxon>Metazoa</taxon>
        <taxon>Cnidaria</taxon>
        <taxon>Anthozoa</taxon>
        <taxon>Hexacorallia</taxon>
        <taxon>Scleractinia</taxon>
        <taxon>Astrocoeniina</taxon>
        <taxon>Pocilloporidae</taxon>
        <taxon>Stylophora</taxon>
    </lineage>
</organism>
<evidence type="ECO:0000313" key="4">
    <source>
        <dbReference type="EMBL" id="PFX16225.1"/>
    </source>
</evidence>
<dbReference type="GO" id="GO:0003723">
    <property type="term" value="F:RNA binding"/>
    <property type="evidence" value="ECO:0007669"/>
    <property type="project" value="TreeGrafter"/>
</dbReference>
<comment type="caution">
    <text evidence="4">The sequence shown here is derived from an EMBL/GenBank/DDBJ whole genome shotgun (WGS) entry which is preliminary data.</text>
</comment>
<feature type="compositionally biased region" description="Basic and acidic residues" evidence="3">
    <location>
        <begin position="355"/>
        <end position="365"/>
    </location>
</feature>
<dbReference type="InterPro" id="IPR051112">
    <property type="entry name" value="CWC26_splicing_factor"/>
</dbReference>
<dbReference type="EMBL" id="LSMT01000564">
    <property type="protein sequence ID" value="PFX16225.1"/>
    <property type="molecule type" value="Genomic_DNA"/>
</dbReference>
<feature type="compositionally biased region" description="Basic and acidic residues" evidence="3">
    <location>
        <begin position="195"/>
        <end position="216"/>
    </location>
</feature>
<sequence>MWAPISQETQSHREAEERLNFESENSTPRMVERKRLNTPDLSPRRGAVVYSSDQSPPRKNPSRKVERDSSLIHNGRHDASPADQSPPRARRRRHDSGDSLPEQPHNHNLDSLRLQESPNKSPVRRPRNDSPDLSPPRSGLNTDLDQSPPRKRVNSDSDQSPVRKHTNSDSDQSPPRKHGNGDSDQSPPRKHKRFEGRDPRTESGKQRRGDKHEERMASGQKAGLLRGSDLKQENVRKQQREAEMFATMDPSISGKGSETVYRDKMGSKNDMKLERIKRREEERREIEENEKFMEWGRGVAQTRENEEKVTDYLHEVDKPLARYRNDVDLDRMLKDQERDDDPMLAYMKQKKAKQNVREGKKEKPVYKGPDPPPNRFNIRPGYRWDGVNRSNGFENKRFAMLANKAAAQTDAYKWSTEDM</sequence>
<feature type="compositionally biased region" description="Basic and acidic residues" evidence="3">
    <location>
        <begin position="63"/>
        <end position="80"/>
    </location>
</feature>
<dbReference type="GO" id="GO:0000398">
    <property type="term" value="P:mRNA splicing, via spliceosome"/>
    <property type="evidence" value="ECO:0007669"/>
    <property type="project" value="TreeGrafter"/>
</dbReference>
<gene>
    <name evidence="4" type="primary">Bud13</name>
    <name evidence="4" type="ORF">AWC38_SpisGene19514</name>
</gene>
<feature type="region of interest" description="Disordered" evidence="3">
    <location>
        <begin position="1"/>
        <end position="266"/>
    </location>
</feature>
<protein>
    <recommendedName>
        <fullName evidence="2">BUD13 homolog</fullName>
    </recommendedName>
</protein>